<sequence length="109" mass="13234">MKIVRIRKLDDIADNDWEITLENEGKIYHNHKHFFEIVERGIANEPPKPMEKPKDVQTNEAIFFPTEEEQFEEIKKKEKEQVDEFRKDVKELSYYQFNKKYVNKGDTKK</sequence>
<dbReference type="EMBL" id="KY052841">
    <property type="protein sequence ID" value="ASF00543.1"/>
    <property type="molecule type" value="Genomic_DNA"/>
</dbReference>
<reference evidence="1" key="2">
    <citation type="journal article" date="2017" name="Nat. Commun.">
        <title>Single-virus genomics reveals hidden cosmopolitan and abundant viruses.</title>
        <authorList>
            <person name="Martinez-Hernandez F."/>
            <person name="Fornas O."/>
            <person name="Lluesma Gomez M."/>
            <person name="Bolduc B."/>
            <person name="de la Cruz Pena M.J."/>
            <person name="Martinez J.M."/>
            <person name="Anton J."/>
            <person name="Gasol J.M."/>
            <person name="Rosselli R."/>
            <person name="Rodriguez-Valera F."/>
            <person name="Sullivan M.B."/>
            <person name="Acinas S.G."/>
            <person name="Martinez-Garcia M."/>
        </authorList>
    </citation>
    <scope>NUCLEOTIDE SEQUENCE</scope>
</reference>
<proteinExistence type="predicted"/>
<organism evidence="1">
    <name type="scientific">uncultured virus</name>
    <dbReference type="NCBI Taxonomy" id="340016"/>
    <lineage>
        <taxon>Viruses</taxon>
        <taxon>environmental samples</taxon>
    </lineage>
</organism>
<evidence type="ECO:0000313" key="1">
    <source>
        <dbReference type="EMBL" id="ASF00543.1"/>
    </source>
</evidence>
<reference evidence="1" key="1">
    <citation type="submission" date="2016-10" db="EMBL/GenBank/DDBJ databases">
        <authorList>
            <person name="Varghese N."/>
        </authorList>
    </citation>
    <scope>NUCLEOTIDE SEQUENCE</scope>
</reference>
<protein>
    <submittedName>
        <fullName evidence="1">Uncharacterized protein</fullName>
    </submittedName>
</protein>
<name>A0A218MMN4_9VIRU</name>
<accession>A0A218MMN4</accession>